<keyword evidence="4" id="KW-1185">Reference proteome</keyword>
<evidence type="ECO:0000259" key="1">
    <source>
        <dbReference type="Pfam" id="PF04986"/>
    </source>
</evidence>
<dbReference type="Pfam" id="PF14319">
    <property type="entry name" value="Zn_Tnp_IS91"/>
    <property type="match status" value="1"/>
</dbReference>
<proteinExistence type="predicted"/>
<evidence type="ECO:0000313" key="3">
    <source>
        <dbReference type="EMBL" id="QDV27569.1"/>
    </source>
</evidence>
<dbReference type="PANTHER" id="PTHR37023">
    <property type="entry name" value="TRANSPOSASE"/>
    <property type="match status" value="1"/>
</dbReference>
<dbReference type="KEGG" id="ahel:Q31a_59610"/>
<dbReference type="PANTHER" id="PTHR37023:SF1">
    <property type="entry name" value="ISSOD25 TRANSPOSASE TNPA_ISSOD25"/>
    <property type="match status" value="1"/>
</dbReference>
<sequence>MKPSVSTVLKCYGQQYLNRYGCTMTAQQKKVLRAVMACREESLGAIRYRCLSCDLEHTVPRSCCNRHCAACQHEKVQEWLEKQQDRLLPCHYFLITFTVPKEVREAMLAHPEDAYPAMLGAAAESLKQSATNPRHVGVKETGFFGVLHTWGRDLTYHPHVHFVVPGGGIDSSGEWQSSRESVFVPEQILSVLFRNKLRDRLTGTECFSKIPASVWKRLWTVDSQPVGNGRATLKYLAPYVARGPVSDWRVSWCNDAESLENARLTLQVKKSGSDRYRGMPLTVTEFIRRWLMHVLPAGMHRIRSYGLLHSSNKRSLEEVRLLIAVALGTVHYLLSQVLIVQAESPKLVCPQCGGSMTSLGYFPPIAAPIKTAPRAPP</sequence>
<feature type="domain" description="Transposase zinc-binding" evidence="2">
    <location>
        <begin position="10"/>
        <end position="99"/>
    </location>
</feature>
<name>A0A518GG51_9BACT</name>
<dbReference type="RefSeq" id="WP_145085163.1">
    <property type="nucleotide sequence ID" value="NZ_CP036298.1"/>
</dbReference>
<dbReference type="GO" id="GO:0006313">
    <property type="term" value="P:DNA transposition"/>
    <property type="evidence" value="ECO:0007669"/>
    <property type="project" value="InterPro"/>
</dbReference>
<evidence type="ECO:0000313" key="4">
    <source>
        <dbReference type="Proteomes" id="UP000318017"/>
    </source>
</evidence>
<reference evidence="3 4" key="1">
    <citation type="submission" date="2019-02" db="EMBL/GenBank/DDBJ databases">
        <title>Deep-cultivation of Planctomycetes and their phenomic and genomic characterization uncovers novel biology.</title>
        <authorList>
            <person name="Wiegand S."/>
            <person name="Jogler M."/>
            <person name="Boedeker C."/>
            <person name="Pinto D."/>
            <person name="Vollmers J."/>
            <person name="Rivas-Marin E."/>
            <person name="Kohn T."/>
            <person name="Peeters S.H."/>
            <person name="Heuer A."/>
            <person name="Rast P."/>
            <person name="Oberbeckmann S."/>
            <person name="Bunk B."/>
            <person name="Jeske O."/>
            <person name="Meyerdierks A."/>
            <person name="Storesund J.E."/>
            <person name="Kallscheuer N."/>
            <person name="Luecker S."/>
            <person name="Lage O.M."/>
            <person name="Pohl T."/>
            <person name="Merkel B.J."/>
            <person name="Hornburger P."/>
            <person name="Mueller R.-W."/>
            <person name="Bruemmer F."/>
            <person name="Labrenz M."/>
            <person name="Spormann A.M."/>
            <person name="Op den Camp H."/>
            <person name="Overmann J."/>
            <person name="Amann R."/>
            <person name="Jetten M.S.M."/>
            <person name="Mascher T."/>
            <person name="Medema M.H."/>
            <person name="Devos D.P."/>
            <person name="Kaster A.-K."/>
            <person name="Ovreas L."/>
            <person name="Rohde M."/>
            <person name="Galperin M.Y."/>
            <person name="Jogler C."/>
        </authorList>
    </citation>
    <scope>NUCLEOTIDE SEQUENCE [LARGE SCALE GENOMIC DNA]</scope>
    <source>
        <strain evidence="3 4">Q31a</strain>
    </source>
</reference>
<dbReference type="EMBL" id="CP036298">
    <property type="protein sequence ID" value="QDV27569.1"/>
    <property type="molecule type" value="Genomic_DNA"/>
</dbReference>
<dbReference type="GO" id="GO:0003677">
    <property type="term" value="F:DNA binding"/>
    <property type="evidence" value="ECO:0007669"/>
    <property type="project" value="InterPro"/>
</dbReference>
<protein>
    <submittedName>
        <fullName evidence="3">Transposase</fullName>
    </submittedName>
</protein>
<gene>
    <name evidence="3" type="ORF">Q31a_59610</name>
</gene>
<accession>A0A518GG51</accession>
<feature type="domain" description="Transposase IS801/IS1294" evidence="1">
    <location>
        <begin position="142"/>
        <end position="312"/>
    </location>
</feature>
<dbReference type="InterPro" id="IPR007069">
    <property type="entry name" value="Transposase_32"/>
</dbReference>
<dbReference type="OrthoDB" id="246527at2"/>
<dbReference type="GO" id="GO:0004803">
    <property type="term" value="F:transposase activity"/>
    <property type="evidence" value="ECO:0007669"/>
    <property type="project" value="InterPro"/>
</dbReference>
<dbReference type="InterPro" id="IPR026889">
    <property type="entry name" value="Zn_Tnp"/>
</dbReference>
<dbReference type="Pfam" id="PF04986">
    <property type="entry name" value="Y2_Tnp"/>
    <property type="match status" value="1"/>
</dbReference>
<dbReference type="AlphaFoldDB" id="A0A518GG51"/>
<evidence type="ECO:0000259" key="2">
    <source>
        <dbReference type="Pfam" id="PF14319"/>
    </source>
</evidence>
<organism evidence="3 4">
    <name type="scientific">Aureliella helgolandensis</name>
    <dbReference type="NCBI Taxonomy" id="2527968"/>
    <lineage>
        <taxon>Bacteria</taxon>
        <taxon>Pseudomonadati</taxon>
        <taxon>Planctomycetota</taxon>
        <taxon>Planctomycetia</taxon>
        <taxon>Pirellulales</taxon>
        <taxon>Pirellulaceae</taxon>
        <taxon>Aureliella</taxon>
    </lineage>
</organism>
<dbReference type="Proteomes" id="UP000318017">
    <property type="component" value="Chromosome"/>
</dbReference>